<keyword evidence="9" id="KW-0378">Hydrolase</keyword>
<keyword evidence="17" id="KW-0812">Transmembrane</keyword>
<gene>
    <name evidence="20" type="ORF">FA727_18855</name>
</gene>
<keyword evidence="21" id="KW-1185">Reference proteome</keyword>
<dbReference type="GO" id="GO:0008658">
    <property type="term" value="F:penicillin binding"/>
    <property type="evidence" value="ECO:0007669"/>
    <property type="project" value="InterPro"/>
</dbReference>
<reference evidence="20 21" key="1">
    <citation type="journal article" date="2011" name="J. Microbiol.">
        <title>Bacillus kyonggiensis sp. nov., isolated from soil of a lettuce field.</title>
        <authorList>
            <person name="Dong K."/>
            <person name="Lee S."/>
        </authorList>
    </citation>
    <scope>NUCLEOTIDE SEQUENCE [LARGE SCALE GENOMIC DNA]</scope>
    <source>
        <strain evidence="20 21">NB22</strain>
    </source>
</reference>
<dbReference type="GO" id="GO:0008360">
    <property type="term" value="P:regulation of cell shape"/>
    <property type="evidence" value="ECO:0007669"/>
    <property type="project" value="UniProtKB-KW"/>
</dbReference>
<keyword evidence="13" id="KW-0511">Multifunctional enzyme</keyword>
<evidence type="ECO:0000256" key="7">
    <source>
        <dbReference type="ARBA" id="ARBA00022676"/>
    </source>
</evidence>
<accession>A0A4V5P0R4</accession>
<evidence type="ECO:0000313" key="21">
    <source>
        <dbReference type="Proteomes" id="UP000307756"/>
    </source>
</evidence>
<evidence type="ECO:0000256" key="4">
    <source>
        <dbReference type="ARBA" id="ARBA00022475"/>
    </source>
</evidence>
<dbReference type="AlphaFoldDB" id="A0A4V5P0R4"/>
<proteinExistence type="inferred from homology"/>
<evidence type="ECO:0000313" key="20">
    <source>
        <dbReference type="EMBL" id="TKC15480.1"/>
    </source>
</evidence>
<dbReference type="Gene3D" id="3.40.710.10">
    <property type="entry name" value="DD-peptidase/beta-lactamase superfamily"/>
    <property type="match status" value="1"/>
</dbReference>
<evidence type="ECO:0000256" key="1">
    <source>
        <dbReference type="ARBA" id="ARBA00004236"/>
    </source>
</evidence>
<keyword evidence="6" id="KW-0645">Protease</keyword>
<comment type="caution">
    <text evidence="20">The sequence shown here is derived from an EMBL/GenBank/DDBJ whole genome shotgun (WGS) entry which is preliminary data.</text>
</comment>
<dbReference type="PANTHER" id="PTHR32282:SF11">
    <property type="entry name" value="PENICILLIN-BINDING PROTEIN 1B"/>
    <property type="match status" value="1"/>
</dbReference>
<evidence type="ECO:0000256" key="12">
    <source>
        <dbReference type="ARBA" id="ARBA00023136"/>
    </source>
</evidence>
<feature type="domain" description="Glycosyl transferase family 51" evidence="19">
    <location>
        <begin position="61"/>
        <end position="234"/>
    </location>
</feature>
<dbReference type="InterPro" id="IPR012338">
    <property type="entry name" value="Beta-lactam/transpept-like"/>
</dbReference>
<evidence type="ECO:0000256" key="15">
    <source>
        <dbReference type="ARBA" id="ARBA00034000"/>
    </source>
</evidence>
<dbReference type="GO" id="GO:0005886">
    <property type="term" value="C:plasma membrane"/>
    <property type="evidence" value="ECO:0007669"/>
    <property type="project" value="UniProtKB-SubCell"/>
</dbReference>
<keyword evidence="7" id="KW-0328">Glycosyltransferase</keyword>
<evidence type="ECO:0000256" key="9">
    <source>
        <dbReference type="ARBA" id="ARBA00022801"/>
    </source>
</evidence>
<dbReference type="Proteomes" id="UP000307756">
    <property type="component" value="Unassembled WGS sequence"/>
</dbReference>
<dbReference type="SUPFAM" id="SSF53955">
    <property type="entry name" value="Lysozyme-like"/>
    <property type="match status" value="1"/>
</dbReference>
<keyword evidence="5" id="KW-0121">Carboxypeptidase</keyword>
<keyword evidence="10" id="KW-0133">Cell shape</keyword>
<dbReference type="GO" id="GO:0009252">
    <property type="term" value="P:peptidoglycan biosynthetic process"/>
    <property type="evidence" value="ECO:0007669"/>
    <property type="project" value="UniProtKB-KW"/>
</dbReference>
<keyword evidence="8" id="KW-0808">Transferase</keyword>
<organism evidence="20 21">
    <name type="scientific">Robertmurraya kyonggiensis</name>
    <dbReference type="NCBI Taxonomy" id="1037680"/>
    <lineage>
        <taxon>Bacteria</taxon>
        <taxon>Bacillati</taxon>
        <taxon>Bacillota</taxon>
        <taxon>Bacilli</taxon>
        <taxon>Bacillales</taxon>
        <taxon>Bacillaceae</taxon>
        <taxon>Robertmurraya</taxon>
    </lineage>
</organism>
<dbReference type="EMBL" id="SWBM01000005">
    <property type="protein sequence ID" value="TKC15480.1"/>
    <property type="molecule type" value="Genomic_DNA"/>
</dbReference>
<evidence type="ECO:0000256" key="10">
    <source>
        <dbReference type="ARBA" id="ARBA00022960"/>
    </source>
</evidence>
<dbReference type="GO" id="GO:0009002">
    <property type="term" value="F:serine-type D-Ala-D-Ala carboxypeptidase activity"/>
    <property type="evidence" value="ECO:0007669"/>
    <property type="project" value="UniProtKB-EC"/>
</dbReference>
<feature type="transmembrane region" description="Helical" evidence="17">
    <location>
        <begin position="7"/>
        <end position="25"/>
    </location>
</feature>
<comment type="similarity">
    <text evidence="3">In the N-terminal section; belongs to the glycosyltransferase 51 family.</text>
</comment>
<evidence type="ECO:0000256" key="17">
    <source>
        <dbReference type="SAM" id="Phobius"/>
    </source>
</evidence>
<dbReference type="Gene3D" id="1.10.3810.10">
    <property type="entry name" value="Biosynthetic peptidoglycan transglycosylase-like"/>
    <property type="match status" value="1"/>
</dbReference>
<keyword evidence="4" id="KW-1003">Cell membrane</keyword>
<dbReference type="GO" id="GO:0030288">
    <property type="term" value="C:outer membrane-bounded periplasmic space"/>
    <property type="evidence" value="ECO:0007669"/>
    <property type="project" value="TreeGrafter"/>
</dbReference>
<evidence type="ECO:0000256" key="14">
    <source>
        <dbReference type="ARBA" id="ARBA00023316"/>
    </source>
</evidence>
<evidence type="ECO:0000256" key="2">
    <source>
        <dbReference type="ARBA" id="ARBA00007090"/>
    </source>
</evidence>
<dbReference type="InterPro" id="IPR036950">
    <property type="entry name" value="PBP_transglycosylase"/>
</dbReference>
<dbReference type="GO" id="GO:0006508">
    <property type="term" value="P:proteolysis"/>
    <property type="evidence" value="ECO:0007669"/>
    <property type="project" value="UniProtKB-KW"/>
</dbReference>
<evidence type="ECO:0000256" key="3">
    <source>
        <dbReference type="ARBA" id="ARBA00007739"/>
    </source>
</evidence>
<evidence type="ECO:0000256" key="8">
    <source>
        <dbReference type="ARBA" id="ARBA00022679"/>
    </source>
</evidence>
<evidence type="ECO:0000256" key="13">
    <source>
        <dbReference type="ARBA" id="ARBA00023268"/>
    </source>
</evidence>
<evidence type="ECO:0000256" key="16">
    <source>
        <dbReference type="ARBA" id="ARBA00049902"/>
    </source>
</evidence>
<dbReference type="FunFam" id="1.10.3810.10:FF:000001">
    <property type="entry name" value="Penicillin-binding protein 1A"/>
    <property type="match status" value="1"/>
</dbReference>
<dbReference type="InterPro" id="IPR001460">
    <property type="entry name" value="PCN-bd_Tpept"/>
</dbReference>
<dbReference type="PANTHER" id="PTHR32282">
    <property type="entry name" value="BINDING PROTEIN TRANSPEPTIDASE, PUTATIVE-RELATED"/>
    <property type="match status" value="1"/>
</dbReference>
<evidence type="ECO:0000259" key="19">
    <source>
        <dbReference type="Pfam" id="PF00912"/>
    </source>
</evidence>
<evidence type="ECO:0000256" key="11">
    <source>
        <dbReference type="ARBA" id="ARBA00022984"/>
    </source>
</evidence>
<evidence type="ECO:0000256" key="6">
    <source>
        <dbReference type="ARBA" id="ARBA00022670"/>
    </source>
</evidence>
<dbReference type="InterPro" id="IPR050396">
    <property type="entry name" value="Glycosyltr_51/Transpeptidase"/>
</dbReference>
<evidence type="ECO:0000256" key="5">
    <source>
        <dbReference type="ARBA" id="ARBA00022645"/>
    </source>
</evidence>
<dbReference type="GO" id="GO:0071555">
    <property type="term" value="P:cell wall organization"/>
    <property type="evidence" value="ECO:0007669"/>
    <property type="project" value="UniProtKB-KW"/>
</dbReference>
<evidence type="ECO:0000259" key="18">
    <source>
        <dbReference type="Pfam" id="PF00905"/>
    </source>
</evidence>
<keyword evidence="14" id="KW-0961">Cell wall biogenesis/degradation</keyword>
<dbReference type="Pfam" id="PF00905">
    <property type="entry name" value="Transpeptidase"/>
    <property type="match status" value="1"/>
</dbReference>
<protein>
    <submittedName>
        <fullName evidence="20">Penicillin-binding protein</fullName>
    </submittedName>
</protein>
<name>A0A4V5P0R4_9BACI</name>
<dbReference type="GO" id="GO:0008955">
    <property type="term" value="F:peptidoglycan glycosyltransferase activity"/>
    <property type="evidence" value="ECO:0007669"/>
    <property type="project" value="UniProtKB-EC"/>
</dbReference>
<comment type="catalytic activity">
    <reaction evidence="16">
        <text>[GlcNAc-(1-&gt;4)-Mur2Ac(oyl-L-Ala-gamma-D-Glu-L-Lys-D-Ala-D-Ala)](n)-di-trans,octa-cis-undecaprenyl diphosphate + beta-D-GlcNAc-(1-&gt;4)-Mur2Ac(oyl-L-Ala-gamma-D-Glu-L-Lys-D-Ala-D-Ala)-di-trans,octa-cis-undecaprenyl diphosphate = [GlcNAc-(1-&gt;4)-Mur2Ac(oyl-L-Ala-gamma-D-Glu-L-Lys-D-Ala-D-Ala)](n+1)-di-trans,octa-cis-undecaprenyl diphosphate + di-trans,octa-cis-undecaprenyl diphosphate + H(+)</text>
        <dbReference type="Rhea" id="RHEA:23708"/>
        <dbReference type="Rhea" id="RHEA-COMP:9602"/>
        <dbReference type="Rhea" id="RHEA-COMP:9603"/>
        <dbReference type="ChEBI" id="CHEBI:15378"/>
        <dbReference type="ChEBI" id="CHEBI:58405"/>
        <dbReference type="ChEBI" id="CHEBI:60033"/>
        <dbReference type="ChEBI" id="CHEBI:78435"/>
        <dbReference type="EC" id="2.4.99.28"/>
    </reaction>
</comment>
<comment type="catalytic activity">
    <reaction evidence="15">
        <text>Preferential cleavage: (Ac)2-L-Lys-D-Ala-|-D-Ala. Also transpeptidation of peptidyl-alanyl moieties that are N-acyl substituents of D-alanine.</text>
        <dbReference type="EC" id="3.4.16.4"/>
    </reaction>
</comment>
<sequence length="621" mass="69977">MMRVFTGYFFIILLLPVFIILLIQLSEETSRVQSLHKVLDKNIQVEETNLSQSSFIKDQNEEIISEIHKPRNRIYVSSEKIPEFIKEIFILSEDQHFYEHAGFDIAAMGRALAVNIQANGIEEGASTITQQLARNLYLSYEQTYNRKLSEVLYAYQLERTYSKEEILELYLNTIYFNSGAYGIEAAANTYFQKSTEQLTKAELAFLAAIPNNPTLYNPITHFEQTKARQERLIDLVAKDGLLNNEEAMALKGENIHLNPKKRIDQYPDYVTFVESELKDLIAQAEGFTVQMAGADASQKELLEKNLDTRVNEVIASGIVIETALNPTVQERAVQAVKRFLPYEDIEGSATVIDHGAHEIIALVGGKNYQKYDFNRAYQGYRQPGSAIKPLLVYAPYINQTNAALSEKISADNICFNEYCPKNYGEGTYGKVTLEQALIKSYNTPAVRILNKTGIENAFNDLAKFQFKKVTAEDQRLPAAIGGFSYGMTSLEMTNAFTVFANGGNYQPARTIRQVTDLSGKVLYKWEDSPTIVWKSTTVDKMRSLLNKVVTSGTGRKAYFSSPYIGGKTGTTNDYHDFWFIGLTDKVTAGVWVGKDNPANIKYVESTAPHQLIWKEIVSGIQ</sequence>
<comment type="subcellular location">
    <subcellularLocation>
        <location evidence="1">Cell membrane</location>
    </subcellularLocation>
</comment>
<keyword evidence="12 17" id="KW-0472">Membrane</keyword>
<dbReference type="InterPro" id="IPR023346">
    <property type="entry name" value="Lysozyme-like_dom_sf"/>
</dbReference>
<keyword evidence="11" id="KW-0573">Peptidoglycan synthesis</keyword>
<dbReference type="OrthoDB" id="9766909at2"/>
<comment type="similarity">
    <text evidence="2">In the C-terminal section; belongs to the transpeptidase family.</text>
</comment>
<keyword evidence="17" id="KW-1133">Transmembrane helix</keyword>
<dbReference type="Pfam" id="PF00912">
    <property type="entry name" value="Transgly"/>
    <property type="match status" value="1"/>
</dbReference>
<dbReference type="SUPFAM" id="SSF56601">
    <property type="entry name" value="beta-lactamase/transpeptidase-like"/>
    <property type="match status" value="1"/>
</dbReference>
<feature type="domain" description="Penicillin-binding protein transpeptidase" evidence="18">
    <location>
        <begin position="347"/>
        <end position="590"/>
    </location>
</feature>
<dbReference type="InterPro" id="IPR001264">
    <property type="entry name" value="Glyco_trans_51"/>
</dbReference>